<evidence type="ECO:0000256" key="2">
    <source>
        <dbReference type="ARBA" id="ARBA00004147"/>
    </source>
</evidence>
<evidence type="ECO:0000256" key="1">
    <source>
        <dbReference type="ARBA" id="ARBA00004136"/>
    </source>
</evidence>
<keyword evidence="11" id="KW-0946">Virion</keyword>
<keyword evidence="12" id="KW-1035">Host cytoplasm</keyword>
<feature type="region of interest" description="Disordered" evidence="13">
    <location>
        <begin position="30"/>
        <end position="62"/>
    </location>
</feature>
<comment type="similarity">
    <text evidence="5">Belongs to the alphaherpesvirinae VP22 tegument protein family.</text>
</comment>
<reference evidence="14 15" key="1">
    <citation type="journal article" date="2016" name="BMC Genomics">
        <title>The first genome sequence of a metatherian herpesvirus: Macropodid herpesvirus 1.</title>
        <authorList>
            <person name="Vaz P.K."/>
            <person name="Mahony T.J."/>
            <person name="Hartley C.A."/>
            <person name="Fowler E.V."/>
            <person name="Ficorilli N."/>
            <person name="Lee S.W."/>
            <person name="Gilkerson J.R."/>
            <person name="Browning G.F."/>
            <person name="Devlin J.M."/>
        </authorList>
    </citation>
    <scope>NUCLEOTIDE SEQUENCE [LARGE SCALE GENOMIC DNA]</scope>
    <source>
        <strain evidence="14">MaHV1.3076/08</strain>
    </source>
</reference>
<dbReference type="Pfam" id="PF04823">
    <property type="entry name" value="Herpes_UL49_2"/>
    <property type="match status" value="1"/>
</dbReference>
<dbReference type="OrthoDB" id="27011at10239"/>
<dbReference type="GeneID" id="26828071"/>
<feature type="compositionally biased region" description="Pro residues" evidence="13">
    <location>
        <begin position="126"/>
        <end position="135"/>
    </location>
</feature>
<dbReference type="GO" id="GO:0019033">
    <property type="term" value="C:viral tegument"/>
    <property type="evidence" value="ECO:0007669"/>
    <property type="project" value="UniProtKB-SubCell"/>
</dbReference>
<feature type="region of interest" description="Disordered" evidence="13">
    <location>
        <begin position="71"/>
        <end position="90"/>
    </location>
</feature>
<dbReference type="GO" id="GO:0044177">
    <property type="term" value="C:host cell Golgi apparatus"/>
    <property type="evidence" value="ECO:0007669"/>
    <property type="project" value="UniProtKB-SubCell"/>
</dbReference>
<evidence type="ECO:0000313" key="15">
    <source>
        <dbReference type="Proteomes" id="UP000169848"/>
    </source>
</evidence>
<evidence type="ECO:0000256" key="9">
    <source>
        <dbReference type="ARBA" id="ARBA00022580"/>
    </source>
</evidence>
<evidence type="ECO:0000256" key="4">
    <source>
        <dbReference type="ARBA" id="ARBA00004535"/>
    </source>
</evidence>
<evidence type="ECO:0000256" key="12">
    <source>
        <dbReference type="ARBA" id="ARBA00023200"/>
    </source>
</evidence>
<feature type="region of interest" description="Disordered" evidence="13">
    <location>
        <begin position="116"/>
        <end position="151"/>
    </location>
</feature>
<dbReference type="KEGG" id="vg:26828071"/>
<gene>
    <name evidence="14" type="primary">UL49</name>
</gene>
<proteinExistence type="inferred from homology"/>
<keyword evidence="9" id="KW-0920">Virion tegument</keyword>
<dbReference type="Proteomes" id="UP000169848">
    <property type="component" value="Segment"/>
</dbReference>
<dbReference type="EMBL" id="KT594769">
    <property type="protein sequence ID" value="AMB17048.1"/>
    <property type="molecule type" value="Genomic_DNA"/>
</dbReference>
<feature type="compositionally biased region" description="Basic and acidic residues" evidence="13">
    <location>
        <begin position="35"/>
        <end position="45"/>
    </location>
</feature>
<keyword evidence="10" id="KW-1040">Host Golgi apparatus</keyword>
<sequence length="258" mass="28433">MYNQHVHPPNNLQPHKYDPLQTQLGCIQAQPTRGGLDDRRMESRPNKNTIVSMDIPTGKSSDRPLVLAFTKKSHDRPNAPQNPPTTQSSEWCDSWAVPIESELCAGVHMLRLVNPPHQQGRVDRPGIPPNPPGKPPSLQFSNTPSSPTAPWTDNIRLFNKRVFCAAVGRVAAKHARRAAAQLWDMVAPRNDDNLNDLLGATNIRITVCEGYDLLLRANEPIYDLATYAPQPTNPNRRAIQCPLNASGTLGPSTNRGAV</sequence>
<evidence type="ECO:0000256" key="13">
    <source>
        <dbReference type="SAM" id="MobiDB-lite"/>
    </source>
</evidence>
<keyword evidence="7" id="KW-0597">Phosphoprotein</keyword>
<dbReference type="RefSeq" id="YP_009227281.1">
    <property type="nucleotide sequence ID" value="NC_029132.1"/>
</dbReference>
<evidence type="ECO:0000313" key="14">
    <source>
        <dbReference type="EMBL" id="AMB17048.1"/>
    </source>
</evidence>
<keyword evidence="8" id="KW-1048">Host nucleus</keyword>
<evidence type="ECO:0000256" key="5">
    <source>
        <dbReference type="ARBA" id="ARBA00005604"/>
    </source>
</evidence>
<protein>
    <recommendedName>
        <fullName evidence="6">Tegument protein VP22</fullName>
    </recommendedName>
</protein>
<dbReference type="GO" id="GO:0042025">
    <property type="term" value="C:host cell nucleus"/>
    <property type="evidence" value="ECO:0007669"/>
    <property type="project" value="UniProtKB-SubCell"/>
</dbReference>
<evidence type="ECO:0000256" key="3">
    <source>
        <dbReference type="ARBA" id="ARBA00004192"/>
    </source>
</evidence>
<comment type="subcellular location">
    <subcellularLocation>
        <location evidence="1">Host Golgi apparatus</location>
    </subcellularLocation>
    <subcellularLocation>
        <location evidence="3">Host cytoplasm</location>
    </subcellularLocation>
    <subcellularLocation>
        <location evidence="2">Host nucleus</location>
    </subcellularLocation>
    <subcellularLocation>
        <location evidence="4">Virion tegument</location>
    </subcellularLocation>
</comment>
<evidence type="ECO:0000256" key="11">
    <source>
        <dbReference type="ARBA" id="ARBA00022844"/>
    </source>
</evidence>
<feature type="compositionally biased region" description="Polar residues" evidence="13">
    <location>
        <begin position="138"/>
        <end position="151"/>
    </location>
</feature>
<name>A0A109QII1_9ALPH</name>
<dbReference type="InterPro" id="IPR006908">
    <property type="entry name" value="Herpes_UL49"/>
</dbReference>
<evidence type="ECO:0000256" key="10">
    <source>
        <dbReference type="ARBA" id="ARBA00022812"/>
    </source>
</evidence>
<accession>A0A109QII1</accession>
<keyword evidence="15" id="KW-1185">Reference proteome</keyword>
<organism evidence="14 15">
    <name type="scientific">Macropodid alphaherpesvirus 1</name>
    <dbReference type="NCBI Taxonomy" id="137443"/>
    <lineage>
        <taxon>Viruses</taxon>
        <taxon>Duplodnaviria</taxon>
        <taxon>Heunggongvirae</taxon>
        <taxon>Peploviricota</taxon>
        <taxon>Herviviricetes</taxon>
        <taxon>Herpesvirales</taxon>
        <taxon>Orthoherpesviridae</taxon>
        <taxon>Alphaherpesvirinae</taxon>
        <taxon>Simplexvirus</taxon>
        <taxon>Simplexvirus macropodidalpha1</taxon>
    </lineage>
</organism>
<evidence type="ECO:0000256" key="7">
    <source>
        <dbReference type="ARBA" id="ARBA00022553"/>
    </source>
</evidence>
<evidence type="ECO:0000256" key="6">
    <source>
        <dbReference type="ARBA" id="ARBA00014377"/>
    </source>
</evidence>
<evidence type="ECO:0000256" key="8">
    <source>
        <dbReference type="ARBA" id="ARBA00022562"/>
    </source>
</evidence>